<dbReference type="HOGENOM" id="CLU_1959954_0_0_1"/>
<sequence>MLGIVANGQLMVTGVYDVRALKFEEQNGVSVLCRPPMEANSPFSPEVSSSRGSPVLVFKNQIVNSTRVNFELATPMTPSDILRCNSTQDSYLSGLAKWFQPRASTSKDKITEVAEQDPDRWCTWSRGS</sequence>
<organism evidence="2">
    <name type="scientific">Laccaria bicolor (strain S238N-H82 / ATCC MYA-4686)</name>
    <name type="common">Bicoloured deceiver</name>
    <name type="synonym">Laccaria laccata var. bicolor</name>
    <dbReference type="NCBI Taxonomy" id="486041"/>
    <lineage>
        <taxon>Eukaryota</taxon>
        <taxon>Fungi</taxon>
        <taxon>Dikarya</taxon>
        <taxon>Basidiomycota</taxon>
        <taxon>Agaricomycotina</taxon>
        <taxon>Agaricomycetes</taxon>
        <taxon>Agaricomycetidae</taxon>
        <taxon>Agaricales</taxon>
        <taxon>Agaricineae</taxon>
        <taxon>Hydnangiaceae</taxon>
        <taxon>Laccaria</taxon>
    </lineage>
</organism>
<evidence type="ECO:0000313" key="2">
    <source>
        <dbReference type="Proteomes" id="UP000001194"/>
    </source>
</evidence>
<dbReference type="KEGG" id="lbc:LACBIDRAFT_332248"/>
<dbReference type="Proteomes" id="UP000001194">
    <property type="component" value="Unassembled WGS sequence"/>
</dbReference>
<keyword evidence="2" id="KW-1185">Reference proteome</keyword>
<protein>
    <submittedName>
        <fullName evidence="1">Predicted protein</fullName>
    </submittedName>
</protein>
<dbReference type="EMBL" id="DS547129">
    <property type="protein sequence ID" value="EDR02721.1"/>
    <property type="molecule type" value="Genomic_DNA"/>
</dbReference>
<evidence type="ECO:0000313" key="1">
    <source>
        <dbReference type="EMBL" id="EDR02721.1"/>
    </source>
</evidence>
<dbReference type="GeneID" id="6082402"/>
<proteinExistence type="predicted"/>
<gene>
    <name evidence="1" type="ORF">LACBIDRAFT_332248</name>
</gene>
<dbReference type="AlphaFoldDB" id="B0DS34"/>
<dbReference type="RefSeq" id="XP_001886765.1">
    <property type="nucleotide sequence ID" value="XM_001886730.1"/>
</dbReference>
<reference evidence="1 2" key="1">
    <citation type="journal article" date="2008" name="Nature">
        <title>The genome of Laccaria bicolor provides insights into mycorrhizal symbiosis.</title>
        <authorList>
            <person name="Martin F."/>
            <person name="Aerts A."/>
            <person name="Ahren D."/>
            <person name="Brun A."/>
            <person name="Danchin E.G.J."/>
            <person name="Duchaussoy F."/>
            <person name="Gibon J."/>
            <person name="Kohler A."/>
            <person name="Lindquist E."/>
            <person name="Pereda V."/>
            <person name="Salamov A."/>
            <person name="Shapiro H.J."/>
            <person name="Wuyts J."/>
            <person name="Blaudez D."/>
            <person name="Buee M."/>
            <person name="Brokstein P."/>
            <person name="Canbaeck B."/>
            <person name="Cohen D."/>
            <person name="Courty P.E."/>
            <person name="Coutinho P.M."/>
            <person name="Delaruelle C."/>
            <person name="Detter J.C."/>
            <person name="Deveau A."/>
            <person name="DiFazio S."/>
            <person name="Duplessis S."/>
            <person name="Fraissinet-Tachet L."/>
            <person name="Lucic E."/>
            <person name="Frey-Klett P."/>
            <person name="Fourrey C."/>
            <person name="Feussner I."/>
            <person name="Gay G."/>
            <person name="Grimwood J."/>
            <person name="Hoegger P.J."/>
            <person name="Jain P."/>
            <person name="Kilaru S."/>
            <person name="Labbe J."/>
            <person name="Lin Y.C."/>
            <person name="Legue V."/>
            <person name="Le Tacon F."/>
            <person name="Marmeisse R."/>
            <person name="Melayah D."/>
            <person name="Montanini B."/>
            <person name="Muratet M."/>
            <person name="Nehls U."/>
            <person name="Niculita-Hirzel H."/>
            <person name="Oudot-Le Secq M.P."/>
            <person name="Peter M."/>
            <person name="Quesneville H."/>
            <person name="Rajashekar B."/>
            <person name="Reich M."/>
            <person name="Rouhier N."/>
            <person name="Schmutz J."/>
            <person name="Yin T."/>
            <person name="Chalot M."/>
            <person name="Henrissat B."/>
            <person name="Kuees U."/>
            <person name="Lucas S."/>
            <person name="Van de Peer Y."/>
            <person name="Podila G.K."/>
            <person name="Polle A."/>
            <person name="Pukkila P.J."/>
            <person name="Richardson P.M."/>
            <person name="Rouze P."/>
            <person name="Sanders I.R."/>
            <person name="Stajich J.E."/>
            <person name="Tunlid A."/>
            <person name="Tuskan G."/>
            <person name="Grigoriev I.V."/>
        </authorList>
    </citation>
    <scope>NUCLEOTIDE SEQUENCE [LARGE SCALE GENOMIC DNA]</scope>
    <source>
        <strain evidence="2">S238N-H82 / ATCC MYA-4686</strain>
    </source>
</reference>
<name>B0DS34_LACBS</name>
<dbReference type="InParanoid" id="B0DS34"/>
<accession>B0DS34</accession>